<dbReference type="InterPro" id="IPR052952">
    <property type="entry name" value="MFS-Transporter"/>
</dbReference>
<sequence>MPTTTASRRRWVVLAIGVLAQTSACSFVYGVPFLVPGLRDALGLSLAAAGTYVAAPTTGLLLTLIAWGAVADRFGERRVMASGLLLAGLVVGTVALLPHPGHAAVLGLLALGGAASASVFAASGRMIMGWFPRTERGLAMGIRQTAQPLGVALAGLVLPSLAERIGTIDALIVPAVLCVVSALLVAAFAPDPERPPRAEGAREGSPYGTPLLWRVHAASALLVVPQFAISAFATEYLVRQQGWSAAGAGAFVAAIQIAGALSRIGSGVWSDRVGSRLRPMRQIAVGAALVLLVFALGDAVAPWLAVAALAVGGIVTVADNGLAFTAVAEIAGATWSGRALGIQNTGQNVVSSLTPVALGAVVGAAGYALGFVVAAAAPLAAIALTPVRDEPEPSW</sequence>
<evidence type="ECO:0000313" key="7">
    <source>
        <dbReference type="EMBL" id="GAA4676325.1"/>
    </source>
</evidence>
<evidence type="ECO:0000256" key="3">
    <source>
        <dbReference type="ARBA" id="ARBA00022989"/>
    </source>
</evidence>
<evidence type="ECO:0000256" key="4">
    <source>
        <dbReference type="ARBA" id="ARBA00023136"/>
    </source>
</evidence>
<feature type="domain" description="Major facilitator superfamily (MFS) profile" evidence="6">
    <location>
        <begin position="10"/>
        <end position="392"/>
    </location>
</feature>
<reference evidence="8" key="1">
    <citation type="journal article" date="2019" name="Int. J. Syst. Evol. Microbiol.">
        <title>The Global Catalogue of Microorganisms (GCM) 10K type strain sequencing project: providing services to taxonomists for standard genome sequencing and annotation.</title>
        <authorList>
            <consortium name="The Broad Institute Genomics Platform"/>
            <consortium name="The Broad Institute Genome Sequencing Center for Infectious Disease"/>
            <person name="Wu L."/>
            <person name="Ma J."/>
        </authorList>
    </citation>
    <scope>NUCLEOTIDE SEQUENCE [LARGE SCALE GENOMIC DNA]</scope>
    <source>
        <strain evidence="8">JCM 18055</strain>
    </source>
</reference>
<comment type="caution">
    <text evidence="7">The sequence shown here is derived from an EMBL/GenBank/DDBJ whole genome shotgun (WGS) entry which is preliminary data.</text>
</comment>
<feature type="transmembrane region" description="Helical" evidence="5">
    <location>
        <begin position="211"/>
        <end position="233"/>
    </location>
</feature>
<keyword evidence="8" id="KW-1185">Reference proteome</keyword>
<feature type="transmembrane region" description="Helical" evidence="5">
    <location>
        <begin position="245"/>
        <end position="262"/>
    </location>
</feature>
<feature type="transmembrane region" description="Helical" evidence="5">
    <location>
        <begin position="168"/>
        <end position="190"/>
    </location>
</feature>
<proteinExistence type="predicted"/>
<dbReference type="InterPro" id="IPR011701">
    <property type="entry name" value="MFS"/>
</dbReference>
<accession>A0ABP8W189</accession>
<dbReference type="InterPro" id="IPR036259">
    <property type="entry name" value="MFS_trans_sf"/>
</dbReference>
<organism evidence="7 8">
    <name type="scientific">Pseudonocardia yuanmonensis</name>
    <dbReference type="NCBI Taxonomy" id="1095914"/>
    <lineage>
        <taxon>Bacteria</taxon>
        <taxon>Bacillati</taxon>
        <taxon>Actinomycetota</taxon>
        <taxon>Actinomycetes</taxon>
        <taxon>Pseudonocardiales</taxon>
        <taxon>Pseudonocardiaceae</taxon>
        <taxon>Pseudonocardia</taxon>
    </lineage>
</organism>
<evidence type="ECO:0000259" key="6">
    <source>
        <dbReference type="PROSITE" id="PS50850"/>
    </source>
</evidence>
<feature type="transmembrane region" description="Helical" evidence="5">
    <location>
        <begin position="356"/>
        <end position="384"/>
    </location>
</feature>
<dbReference type="PANTHER" id="PTHR23527">
    <property type="entry name" value="BLL3282 PROTEIN"/>
    <property type="match status" value="1"/>
</dbReference>
<evidence type="ECO:0000256" key="5">
    <source>
        <dbReference type="SAM" id="Phobius"/>
    </source>
</evidence>
<dbReference type="Pfam" id="PF07690">
    <property type="entry name" value="MFS_1"/>
    <property type="match status" value="1"/>
</dbReference>
<keyword evidence="2 5" id="KW-0812">Transmembrane</keyword>
<dbReference type="InterPro" id="IPR020846">
    <property type="entry name" value="MFS_dom"/>
</dbReference>
<comment type="subcellular location">
    <subcellularLocation>
        <location evidence="1">Cell membrane</location>
        <topology evidence="1">Multi-pass membrane protein</topology>
    </subcellularLocation>
</comment>
<keyword evidence="4 5" id="KW-0472">Membrane</keyword>
<feature type="transmembrane region" description="Helical" evidence="5">
    <location>
        <begin position="283"/>
        <end position="305"/>
    </location>
</feature>
<evidence type="ECO:0000256" key="2">
    <source>
        <dbReference type="ARBA" id="ARBA00022692"/>
    </source>
</evidence>
<evidence type="ECO:0000256" key="1">
    <source>
        <dbReference type="ARBA" id="ARBA00004651"/>
    </source>
</evidence>
<feature type="transmembrane region" description="Helical" evidence="5">
    <location>
        <begin position="79"/>
        <end position="97"/>
    </location>
</feature>
<feature type="transmembrane region" description="Helical" evidence="5">
    <location>
        <begin position="145"/>
        <end position="162"/>
    </location>
</feature>
<dbReference type="Proteomes" id="UP001500325">
    <property type="component" value="Unassembled WGS sequence"/>
</dbReference>
<dbReference type="Gene3D" id="1.20.1250.20">
    <property type="entry name" value="MFS general substrate transporter like domains"/>
    <property type="match status" value="2"/>
</dbReference>
<protein>
    <submittedName>
        <fullName evidence="7">MFS transporter</fullName>
    </submittedName>
</protein>
<dbReference type="RefSeq" id="WP_345378108.1">
    <property type="nucleotide sequence ID" value="NZ_BAABIC010000002.1"/>
</dbReference>
<dbReference type="PANTHER" id="PTHR23527:SF1">
    <property type="entry name" value="BLL3282 PROTEIN"/>
    <property type="match status" value="1"/>
</dbReference>
<feature type="transmembrane region" description="Helical" evidence="5">
    <location>
        <begin position="12"/>
        <end position="35"/>
    </location>
</feature>
<dbReference type="SUPFAM" id="SSF103473">
    <property type="entry name" value="MFS general substrate transporter"/>
    <property type="match status" value="1"/>
</dbReference>
<feature type="transmembrane region" description="Helical" evidence="5">
    <location>
        <begin position="41"/>
        <end position="67"/>
    </location>
</feature>
<gene>
    <name evidence="7" type="ORF">GCM10023215_05670</name>
</gene>
<dbReference type="EMBL" id="BAABIC010000002">
    <property type="protein sequence ID" value="GAA4676325.1"/>
    <property type="molecule type" value="Genomic_DNA"/>
</dbReference>
<keyword evidence="3 5" id="KW-1133">Transmembrane helix</keyword>
<feature type="transmembrane region" description="Helical" evidence="5">
    <location>
        <begin position="103"/>
        <end position="124"/>
    </location>
</feature>
<name>A0ABP8W189_9PSEU</name>
<evidence type="ECO:0000313" key="8">
    <source>
        <dbReference type="Proteomes" id="UP001500325"/>
    </source>
</evidence>
<dbReference type="PROSITE" id="PS50850">
    <property type="entry name" value="MFS"/>
    <property type="match status" value="1"/>
</dbReference>